<keyword evidence="3" id="KW-1185">Reference proteome</keyword>
<dbReference type="PANTHER" id="PTHR21600">
    <property type="entry name" value="MITOCHONDRIAL RNA PSEUDOURIDINE SYNTHASE"/>
    <property type="match status" value="1"/>
</dbReference>
<reference evidence="2 3" key="1">
    <citation type="submission" date="2016-03" db="EMBL/GenBank/DDBJ databases">
        <authorList>
            <person name="Ploux O."/>
        </authorList>
    </citation>
    <scope>NUCLEOTIDE SEQUENCE [LARGE SCALE GENOMIC DNA]</scope>
    <source>
        <strain evidence="2 3">R0</strain>
    </source>
</reference>
<name>A0A150WH39_BDEBC</name>
<dbReference type="GO" id="GO:0006396">
    <property type="term" value="P:RNA processing"/>
    <property type="evidence" value="ECO:0007669"/>
    <property type="project" value="UniProtKB-ARBA"/>
</dbReference>
<accession>A0A150WH39</accession>
<dbReference type="InterPro" id="IPR020103">
    <property type="entry name" value="PsdUridine_synth_cat_dom_sf"/>
</dbReference>
<evidence type="ECO:0000313" key="3">
    <source>
        <dbReference type="Proteomes" id="UP000075320"/>
    </source>
</evidence>
<dbReference type="InterPro" id="IPR050188">
    <property type="entry name" value="RluA_PseudoU_synthase"/>
</dbReference>
<dbReference type="AlphaFoldDB" id="A0A150WH39"/>
<gene>
    <name evidence="2" type="ORF">AZI86_16805</name>
</gene>
<evidence type="ECO:0000313" key="2">
    <source>
        <dbReference type="EMBL" id="KYG62492.1"/>
    </source>
</evidence>
<dbReference type="InterPro" id="IPR006224">
    <property type="entry name" value="PsdUridine_synth_RluA-like_CS"/>
</dbReference>
<dbReference type="EMBL" id="LUKE01000005">
    <property type="protein sequence ID" value="KYG62492.1"/>
    <property type="molecule type" value="Genomic_DNA"/>
</dbReference>
<dbReference type="SUPFAM" id="SSF55120">
    <property type="entry name" value="Pseudouridine synthase"/>
    <property type="match status" value="1"/>
</dbReference>
<dbReference type="GO" id="GO:0001522">
    <property type="term" value="P:pseudouridine synthesis"/>
    <property type="evidence" value="ECO:0007669"/>
    <property type="project" value="InterPro"/>
</dbReference>
<dbReference type="Pfam" id="PF00849">
    <property type="entry name" value="PseudoU_synth_2"/>
    <property type="match status" value="1"/>
</dbReference>
<dbReference type="Gene3D" id="3.30.2350.10">
    <property type="entry name" value="Pseudouridine synthase"/>
    <property type="match status" value="1"/>
</dbReference>
<dbReference type="GO" id="GO:0009982">
    <property type="term" value="F:pseudouridine synthase activity"/>
    <property type="evidence" value="ECO:0007669"/>
    <property type="project" value="InterPro"/>
</dbReference>
<dbReference type="GO" id="GO:0003723">
    <property type="term" value="F:RNA binding"/>
    <property type="evidence" value="ECO:0007669"/>
    <property type="project" value="InterPro"/>
</dbReference>
<dbReference type="OrthoDB" id="9807829at2"/>
<dbReference type="Proteomes" id="UP000075320">
    <property type="component" value="Unassembled WGS sequence"/>
</dbReference>
<organism evidence="2 3">
    <name type="scientific">Bdellovibrio bacteriovorus</name>
    <dbReference type="NCBI Taxonomy" id="959"/>
    <lineage>
        <taxon>Bacteria</taxon>
        <taxon>Pseudomonadati</taxon>
        <taxon>Bdellovibrionota</taxon>
        <taxon>Bdellovibrionia</taxon>
        <taxon>Bdellovibrionales</taxon>
        <taxon>Pseudobdellovibrionaceae</taxon>
        <taxon>Bdellovibrio</taxon>
    </lineage>
</organism>
<dbReference type="InterPro" id="IPR006145">
    <property type="entry name" value="PsdUridine_synth_RsuA/RluA"/>
</dbReference>
<proteinExistence type="predicted"/>
<comment type="caution">
    <text evidence="2">The sequence shown here is derived from an EMBL/GenBank/DDBJ whole genome shotgun (WGS) entry which is preliminary data.</text>
</comment>
<dbReference type="PROSITE" id="PS01129">
    <property type="entry name" value="PSI_RLU"/>
    <property type="match status" value="1"/>
</dbReference>
<dbReference type="RefSeq" id="WP_061836453.1">
    <property type="nucleotide sequence ID" value="NZ_LUKE01000005.1"/>
</dbReference>
<dbReference type="GO" id="GO:0140098">
    <property type="term" value="F:catalytic activity, acting on RNA"/>
    <property type="evidence" value="ECO:0007669"/>
    <property type="project" value="UniProtKB-ARBA"/>
</dbReference>
<dbReference type="CDD" id="cd02869">
    <property type="entry name" value="PseudoU_synth_RluA_like"/>
    <property type="match status" value="1"/>
</dbReference>
<protein>
    <recommendedName>
        <fullName evidence="1">Pseudouridine synthase RsuA/RluA-like domain-containing protein</fullName>
    </recommendedName>
</protein>
<sequence length="222" mass="25151">MNSRIPVIQQSAKWIVVNKPVGISVHNETSDLRAVLKKQLRPGSFDDVYPVHRLDKETSGVLMVALEAETASELAEKFQKKETAKSYYAILRGSLPASEKWQTWDFPISDKAEGRKNPQGLLKDRVAAKTKYRVVQSNKYFSLVEVDLLTGRQHQIRKHAALAGNPIVGDPRYNDGKYNEKMAEIYGDERMYLHAFKLSIQVSGKVQTFDTPMPQSFKALLK</sequence>
<evidence type="ECO:0000259" key="1">
    <source>
        <dbReference type="Pfam" id="PF00849"/>
    </source>
</evidence>
<feature type="domain" description="Pseudouridine synthase RsuA/RluA-like" evidence="1">
    <location>
        <begin position="14"/>
        <end position="161"/>
    </location>
</feature>